<protein>
    <submittedName>
        <fullName evidence="2">Uncharacterized protein</fullName>
    </submittedName>
</protein>
<gene>
    <name evidence="2" type="ORF">D2E22_0637</name>
</gene>
<evidence type="ECO:0000313" key="2">
    <source>
        <dbReference type="EMBL" id="RSX49217.1"/>
    </source>
</evidence>
<feature type="compositionally biased region" description="Low complexity" evidence="1">
    <location>
        <begin position="1"/>
        <end position="14"/>
    </location>
</feature>
<evidence type="ECO:0000256" key="1">
    <source>
        <dbReference type="SAM" id="MobiDB-lite"/>
    </source>
</evidence>
<reference evidence="2 3" key="1">
    <citation type="submission" date="2018-09" db="EMBL/GenBank/DDBJ databases">
        <title>Characterization of the phylogenetic diversity of five novel species belonging to the genus Bifidobacterium.</title>
        <authorList>
            <person name="Lugli G.A."/>
            <person name="Duranti S."/>
            <person name="Milani C."/>
        </authorList>
    </citation>
    <scope>NUCLEOTIDE SEQUENCE [LARGE SCALE GENOMIC DNA]</scope>
    <source>
        <strain evidence="2 3">2020B</strain>
    </source>
</reference>
<name>A0A430F8S3_9BIFI</name>
<keyword evidence="3" id="KW-1185">Reference proteome</keyword>
<feature type="region of interest" description="Disordered" evidence="1">
    <location>
        <begin position="1"/>
        <end position="27"/>
    </location>
</feature>
<dbReference type="Proteomes" id="UP000288052">
    <property type="component" value="Unassembled WGS sequence"/>
</dbReference>
<dbReference type="EMBL" id="QXGI01000002">
    <property type="protein sequence ID" value="RSX49217.1"/>
    <property type="molecule type" value="Genomic_DNA"/>
</dbReference>
<sequence>MTTTSTVSVSVDAMMSDDEVRETTRNRHAPCDRAAFQRSTVRWMSSDEYLRLFAR</sequence>
<comment type="caution">
    <text evidence="2">The sequence shown here is derived from an EMBL/GenBank/DDBJ whole genome shotgun (WGS) entry which is preliminary data.</text>
</comment>
<evidence type="ECO:0000313" key="3">
    <source>
        <dbReference type="Proteomes" id="UP000288052"/>
    </source>
</evidence>
<dbReference type="AlphaFoldDB" id="A0A430F8S3"/>
<proteinExistence type="predicted"/>
<accession>A0A430F8S3</accession>
<organism evidence="2 3">
    <name type="scientific">Bifidobacterium castoris</name>
    <dbReference type="NCBI Taxonomy" id="2306972"/>
    <lineage>
        <taxon>Bacteria</taxon>
        <taxon>Bacillati</taxon>
        <taxon>Actinomycetota</taxon>
        <taxon>Actinomycetes</taxon>
        <taxon>Bifidobacteriales</taxon>
        <taxon>Bifidobacteriaceae</taxon>
        <taxon>Bifidobacterium</taxon>
    </lineage>
</organism>